<dbReference type="InterPro" id="IPR001100">
    <property type="entry name" value="Pyr_nuc-diS_OxRdtase"/>
</dbReference>
<dbReference type="PIRSF" id="PIRSF000350">
    <property type="entry name" value="Mercury_reductase_MerA"/>
    <property type="match status" value="1"/>
</dbReference>
<feature type="domain" description="Pyridine nucleotide-disulphide oxidoreductase dimerisation" evidence="6">
    <location>
        <begin position="338"/>
        <end position="439"/>
    </location>
</feature>
<dbReference type="AlphaFoldDB" id="A0A023CWP5"/>
<feature type="disulfide bond" description="Redox-active" evidence="5">
    <location>
        <begin position="43"/>
        <end position="48"/>
    </location>
</feature>
<dbReference type="eggNOG" id="COG1249">
    <property type="taxonomic scope" value="Bacteria"/>
</dbReference>
<dbReference type="PANTHER" id="PTHR43014:SF5">
    <property type="entry name" value="GLUTATHIONE REDUCTASE (NADPH)"/>
    <property type="match status" value="1"/>
</dbReference>
<dbReference type="Pfam" id="PF07992">
    <property type="entry name" value="Pyr_redox_2"/>
    <property type="match status" value="1"/>
</dbReference>
<dbReference type="PRINTS" id="PR00411">
    <property type="entry name" value="PNDRDTASEI"/>
</dbReference>
<evidence type="ECO:0000313" key="8">
    <source>
        <dbReference type="EMBL" id="KRN06286.1"/>
    </source>
</evidence>
<dbReference type="SUPFAM" id="SSF55424">
    <property type="entry name" value="FAD/NAD-linked reductases, dimerisation (C-terminal) domain"/>
    <property type="match status" value="1"/>
</dbReference>
<feature type="binding site" evidence="4">
    <location>
        <position position="197"/>
    </location>
    <ligand>
        <name>NAD(+)</name>
        <dbReference type="ChEBI" id="CHEBI:57540"/>
    </ligand>
</feature>
<dbReference type="EMBL" id="AYZF01000013">
    <property type="protein sequence ID" value="KRN06286.1"/>
    <property type="molecule type" value="Genomic_DNA"/>
</dbReference>
<dbReference type="InterPro" id="IPR016156">
    <property type="entry name" value="FAD/NAD-linked_Rdtase_dimer_sf"/>
</dbReference>
<evidence type="ECO:0000256" key="2">
    <source>
        <dbReference type="ARBA" id="ARBA00022630"/>
    </source>
</evidence>
<dbReference type="Proteomes" id="UP000050961">
    <property type="component" value="Unassembled WGS sequence"/>
</dbReference>
<comment type="cofactor">
    <cofactor evidence="4">
        <name>FAD</name>
        <dbReference type="ChEBI" id="CHEBI:57692"/>
    </cofactor>
    <text evidence="4">Binds 1 FAD per subunit.</text>
</comment>
<evidence type="ECO:0000256" key="5">
    <source>
        <dbReference type="PIRSR" id="PIRSR000350-4"/>
    </source>
</evidence>
<accession>A0A023CWP5</accession>
<evidence type="ECO:0000259" key="6">
    <source>
        <dbReference type="Pfam" id="PF02852"/>
    </source>
</evidence>
<dbReference type="Gene3D" id="3.30.390.30">
    <property type="match status" value="1"/>
</dbReference>
<dbReference type="Pfam" id="PF02852">
    <property type="entry name" value="Pyr_redox_dim"/>
    <property type="match status" value="1"/>
</dbReference>
<dbReference type="STRING" id="1423806.FD15_GL001487"/>
<sequence length="452" mass="49404">MADYQYDVIFVGSGHANWHAAVTLRQAGKRVAVVEEDLVAGTCTNYGCNAKILLDGPAAVLNQVHAYQKEDIITGDLKINWPDLMKYKHHVIDPLHVHLAQMFNAAGIDLLKGHGHLADAHTVHVAGKEYSSEYLVLGTGQRPAKLNIPGKTYLHDSRDFLSLPELPAHITFIGAGIVSLEFADLARIAGAEVTVIEFAERPLRAYYDQYVDKVINVLKDAGIDFHFKEAVDSVQALEQGYLVRTASGLTVETDYVVDATGRVPNVEDLGLDEVGVSYNRRGIEVDNHLRTSQKNIFASGDVLDKQIPRLTPTATFESNYIAAQILGLDAGAINYPVVPSIVFTLPRLAETGVTVAEAEADAAQYRVERITYGRNMLFQTKNEPEAELTIIIDSKNKLVGAAIYGDDAPDLINILSLIINQHLSAEELSQMIFAFPSASIGVLSLIMAAMRK</sequence>
<dbReference type="OrthoDB" id="9800167at2"/>
<organism evidence="8 9">
    <name type="scientific">Liquorilactobacillus sucicola DSM 21376 = JCM 15457</name>
    <dbReference type="NCBI Taxonomy" id="1423806"/>
    <lineage>
        <taxon>Bacteria</taxon>
        <taxon>Bacillati</taxon>
        <taxon>Bacillota</taxon>
        <taxon>Bacilli</taxon>
        <taxon>Lactobacillales</taxon>
        <taxon>Lactobacillaceae</taxon>
        <taxon>Liquorilactobacillus</taxon>
    </lineage>
</organism>
<comment type="similarity">
    <text evidence="1">Belongs to the class-I pyridine nucleotide-disulfide oxidoreductase family.</text>
</comment>
<comment type="caution">
    <text evidence="8">The sequence shown here is derived from an EMBL/GenBank/DDBJ whole genome shotgun (WGS) entry which is preliminary data.</text>
</comment>
<dbReference type="SUPFAM" id="SSF51905">
    <property type="entry name" value="FAD/NAD(P)-binding domain"/>
    <property type="match status" value="1"/>
</dbReference>
<keyword evidence="2" id="KW-0285">Flavoprotein</keyword>
<name>A0A023CWP5_9LACO</name>
<feature type="binding site" evidence="4">
    <location>
        <position position="261"/>
    </location>
    <ligand>
        <name>NAD(+)</name>
        <dbReference type="ChEBI" id="CHEBI:57540"/>
    </ligand>
</feature>
<dbReference type="PATRIC" id="fig|1423806.3.peg.1506"/>
<feature type="binding site" evidence="4">
    <location>
        <position position="301"/>
    </location>
    <ligand>
        <name>FAD</name>
        <dbReference type="ChEBI" id="CHEBI:57692"/>
    </ligand>
</feature>
<keyword evidence="9" id="KW-1185">Reference proteome</keyword>
<proteinExistence type="inferred from homology"/>
<dbReference type="GO" id="GO:0000166">
    <property type="term" value="F:nucleotide binding"/>
    <property type="evidence" value="ECO:0007669"/>
    <property type="project" value="UniProtKB-KW"/>
</dbReference>
<feature type="binding site" evidence="4">
    <location>
        <position position="115"/>
    </location>
    <ligand>
        <name>FAD</name>
        <dbReference type="ChEBI" id="CHEBI:57692"/>
    </ligand>
</feature>
<feature type="binding site" evidence="4">
    <location>
        <begin position="174"/>
        <end position="181"/>
    </location>
    <ligand>
        <name>NAD(+)</name>
        <dbReference type="ChEBI" id="CHEBI:57540"/>
    </ligand>
</feature>
<dbReference type="Gene3D" id="3.50.50.60">
    <property type="entry name" value="FAD/NAD(P)-binding domain"/>
    <property type="match status" value="2"/>
</dbReference>
<protein>
    <submittedName>
        <fullName evidence="8">Glutathione reductase</fullName>
    </submittedName>
</protein>
<evidence type="ECO:0000256" key="1">
    <source>
        <dbReference type="ARBA" id="ARBA00007532"/>
    </source>
</evidence>
<keyword evidence="4" id="KW-0520">NAD</keyword>
<reference evidence="8 9" key="1">
    <citation type="journal article" date="2015" name="Genome Announc.">
        <title>Expanding the biotechnology potential of lactobacilli through comparative genomics of 213 strains and associated genera.</title>
        <authorList>
            <person name="Sun Z."/>
            <person name="Harris H.M."/>
            <person name="McCann A."/>
            <person name="Guo C."/>
            <person name="Argimon S."/>
            <person name="Zhang W."/>
            <person name="Yang X."/>
            <person name="Jeffery I.B."/>
            <person name="Cooney J.C."/>
            <person name="Kagawa T.F."/>
            <person name="Liu W."/>
            <person name="Song Y."/>
            <person name="Salvetti E."/>
            <person name="Wrobel A."/>
            <person name="Rasinkangas P."/>
            <person name="Parkhill J."/>
            <person name="Rea M.C."/>
            <person name="O'Sullivan O."/>
            <person name="Ritari J."/>
            <person name="Douillard F.P."/>
            <person name="Paul Ross R."/>
            <person name="Yang R."/>
            <person name="Briner A.E."/>
            <person name="Felis G.E."/>
            <person name="de Vos W.M."/>
            <person name="Barrangou R."/>
            <person name="Klaenhammer T.R."/>
            <person name="Caufield P.W."/>
            <person name="Cui Y."/>
            <person name="Zhang H."/>
            <person name="O'Toole P.W."/>
        </authorList>
    </citation>
    <scope>NUCLEOTIDE SEQUENCE [LARGE SCALE GENOMIC DNA]</scope>
    <source>
        <strain evidence="8 9">DSM 21376</strain>
    </source>
</reference>
<keyword evidence="4" id="KW-0547">Nucleotide-binding</keyword>
<evidence type="ECO:0000256" key="4">
    <source>
        <dbReference type="PIRSR" id="PIRSR000350-3"/>
    </source>
</evidence>
<dbReference type="PANTHER" id="PTHR43014">
    <property type="entry name" value="MERCURIC REDUCTASE"/>
    <property type="match status" value="1"/>
</dbReference>
<dbReference type="RefSeq" id="WP_034988263.1">
    <property type="nucleotide sequence ID" value="NZ_AYZF01000013.1"/>
</dbReference>
<dbReference type="PRINTS" id="PR00368">
    <property type="entry name" value="FADPNR"/>
</dbReference>
<dbReference type="InterPro" id="IPR023753">
    <property type="entry name" value="FAD/NAD-binding_dom"/>
</dbReference>
<dbReference type="InterPro" id="IPR036188">
    <property type="entry name" value="FAD/NAD-bd_sf"/>
</dbReference>
<evidence type="ECO:0000313" key="9">
    <source>
        <dbReference type="Proteomes" id="UP000050961"/>
    </source>
</evidence>
<evidence type="ECO:0000259" key="7">
    <source>
        <dbReference type="Pfam" id="PF07992"/>
    </source>
</evidence>
<keyword evidence="3 4" id="KW-0274">FAD</keyword>
<evidence type="ECO:0000256" key="3">
    <source>
        <dbReference type="ARBA" id="ARBA00022827"/>
    </source>
</evidence>
<dbReference type="GO" id="GO:0016491">
    <property type="term" value="F:oxidoreductase activity"/>
    <property type="evidence" value="ECO:0007669"/>
    <property type="project" value="InterPro"/>
</dbReference>
<dbReference type="InterPro" id="IPR004099">
    <property type="entry name" value="Pyr_nucl-diS_OxRdtase_dimer"/>
</dbReference>
<feature type="domain" description="FAD/NAD(P)-binding" evidence="7">
    <location>
        <begin position="6"/>
        <end position="315"/>
    </location>
</feature>
<gene>
    <name evidence="8" type="ORF">FD15_GL001487</name>
</gene>